<reference evidence="2 3" key="1">
    <citation type="submission" date="2020-04" db="EMBL/GenBank/DDBJ databases">
        <title>Genome-Wide Identification of 5-Methylcytosine Sites in Bacterial Genomes By High-Throughput Sequencing of MspJI Restriction Fragments.</title>
        <authorList>
            <person name="Wu V."/>
        </authorList>
    </citation>
    <scope>NUCLEOTIDE SEQUENCE [LARGE SCALE GENOMIC DNA]</scope>
    <source>
        <strain evidence="2 3">S2</strain>
    </source>
</reference>
<feature type="transmembrane region" description="Helical" evidence="1">
    <location>
        <begin position="7"/>
        <end position="25"/>
    </location>
</feature>
<dbReference type="EMBL" id="CP051128">
    <property type="protein sequence ID" value="QIZ06183.1"/>
    <property type="molecule type" value="Genomic_DNA"/>
</dbReference>
<evidence type="ECO:0000256" key="1">
    <source>
        <dbReference type="SAM" id="Phobius"/>
    </source>
</evidence>
<evidence type="ECO:0008006" key="4">
    <source>
        <dbReference type="Google" id="ProtNLM"/>
    </source>
</evidence>
<organism evidence="2 3">
    <name type="scientific">Priestia megaterium</name>
    <name type="common">Bacillus megaterium</name>
    <dbReference type="NCBI Taxonomy" id="1404"/>
    <lineage>
        <taxon>Bacteria</taxon>
        <taxon>Bacillati</taxon>
        <taxon>Bacillota</taxon>
        <taxon>Bacilli</taxon>
        <taxon>Bacillales</taxon>
        <taxon>Bacillaceae</taxon>
        <taxon>Priestia</taxon>
    </lineage>
</organism>
<reference evidence="2 3" key="2">
    <citation type="submission" date="2020-04" db="EMBL/GenBank/DDBJ databases">
        <authorList>
            <person name="Fomenkov A."/>
            <person name="Anton B.P."/>
            <person name="Roberts R.J."/>
        </authorList>
    </citation>
    <scope>NUCLEOTIDE SEQUENCE [LARGE SCALE GENOMIC DNA]</scope>
    <source>
        <strain evidence="2 3">S2</strain>
    </source>
</reference>
<evidence type="ECO:0000313" key="2">
    <source>
        <dbReference type="EMBL" id="QIZ06183.1"/>
    </source>
</evidence>
<keyword evidence="1" id="KW-0812">Transmembrane</keyword>
<name>A0A6H1NY32_PRIMG</name>
<keyword evidence="1" id="KW-0472">Membrane</keyword>
<dbReference type="Proteomes" id="UP000501868">
    <property type="component" value="Chromosome"/>
</dbReference>
<dbReference type="InterPro" id="IPR046208">
    <property type="entry name" value="DUF6241"/>
</dbReference>
<proteinExistence type="predicted"/>
<evidence type="ECO:0000313" key="3">
    <source>
        <dbReference type="Proteomes" id="UP000501868"/>
    </source>
</evidence>
<sequence>MKKIHKKIWIPIVLAGVLMGGYLYLDKENVTVRVGTAPSGEKVVQVNEQSNKVDREFPFSMSENSVQQAIHNMSHQKVLAKKKWGALPLTPERVKRLLQVVEANKKKYGNADLYLNILRSWDKGNFDHVVINHNAIWSLQGGTVGKANGIASPEEEMEFIQENFDVE</sequence>
<dbReference type="AlphaFoldDB" id="A0A6H1NY32"/>
<accession>A0A6H1NY32</accession>
<dbReference type="Pfam" id="PF19754">
    <property type="entry name" value="DUF6241"/>
    <property type="match status" value="1"/>
</dbReference>
<protein>
    <recommendedName>
        <fullName evidence="4">PRK06770 family protein</fullName>
    </recommendedName>
</protein>
<keyword evidence="1" id="KW-1133">Transmembrane helix</keyword>
<gene>
    <name evidence="2" type="ORF">HFZ78_05140</name>
</gene>